<reference evidence="3" key="1">
    <citation type="journal article" date="2019" name="Int. J. Syst. Evol. Microbiol.">
        <title>The Global Catalogue of Microorganisms (GCM) 10K type strain sequencing project: providing services to taxonomists for standard genome sequencing and annotation.</title>
        <authorList>
            <consortium name="The Broad Institute Genomics Platform"/>
            <consortium name="The Broad Institute Genome Sequencing Center for Infectious Disease"/>
            <person name="Wu L."/>
            <person name="Ma J."/>
        </authorList>
    </citation>
    <scope>NUCLEOTIDE SEQUENCE [LARGE SCALE GENOMIC DNA]</scope>
    <source>
        <strain evidence="3">CGMCC 1.15288</strain>
    </source>
</reference>
<dbReference type="CDD" id="cd06433">
    <property type="entry name" value="GT_2_WfgS_like"/>
    <property type="match status" value="1"/>
</dbReference>
<dbReference type="GO" id="GO:0016740">
    <property type="term" value="F:transferase activity"/>
    <property type="evidence" value="ECO:0007669"/>
    <property type="project" value="UniProtKB-KW"/>
</dbReference>
<dbReference type="Proteomes" id="UP000600214">
    <property type="component" value="Unassembled WGS sequence"/>
</dbReference>
<accession>A0ABQ1YX74</accession>
<keyword evidence="2" id="KW-0808">Transferase</keyword>
<dbReference type="SUPFAM" id="SSF53448">
    <property type="entry name" value="Nucleotide-diphospho-sugar transferases"/>
    <property type="match status" value="1"/>
</dbReference>
<dbReference type="InterPro" id="IPR001173">
    <property type="entry name" value="Glyco_trans_2-like"/>
</dbReference>
<dbReference type="Gene3D" id="3.90.550.10">
    <property type="entry name" value="Spore Coat Polysaccharide Biosynthesis Protein SpsA, Chain A"/>
    <property type="match status" value="1"/>
</dbReference>
<proteinExistence type="predicted"/>
<evidence type="ECO:0000259" key="1">
    <source>
        <dbReference type="Pfam" id="PF00535"/>
    </source>
</evidence>
<protein>
    <submittedName>
        <fullName evidence="2">Glycosyl transferase</fullName>
    </submittedName>
</protein>
<gene>
    <name evidence="2" type="primary">wbyL</name>
    <name evidence="2" type="ORF">GCM10007423_35400</name>
</gene>
<name>A0ABQ1YX74_9BACT</name>
<evidence type="ECO:0000313" key="2">
    <source>
        <dbReference type="EMBL" id="GGH40390.1"/>
    </source>
</evidence>
<dbReference type="RefSeq" id="WP_188934466.1">
    <property type="nucleotide sequence ID" value="NZ_BMIA01000002.1"/>
</dbReference>
<keyword evidence="3" id="KW-1185">Reference proteome</keyword>
<sequence>MDRKHPKISVITVVRNGEQHIEETIQSIVNQTYDNFEYIIIDGKSTDNTLNIIRRYESQITYWISESDKGIYDAMNKGVRASTGDWLLFINADDFLFEPNVLEKAAPLLAATKSLVAYGNVRRLYSQGPDQILGAEWSTLKHYCINIRMNISHQGTFHSKSLFATRLFDTTFKIAGDYDLLLSYLKEHDAAYLPFTIAKMRTEGVSATASNTLLLREIRRAQINNGVYKSIPSFAWFKSAARITFYGKIIKLIGIDRKEKIKGILNKIKG</sequence>
<dbReference type="InterPro" id="IPR050834">
    <property type="entry name" value="Glycosyltransf_2"/>
</dbReference>
<organism evidence="2 3">
    <name type="scientific">Dyadobacter endophyticus</name>
    <dbReference type="NCBI Taxonomy" id="1749036"/>
    <lineage>
        <taxon>Bacteria</taxon>
        <taxon>Pseudomonadati</taxon>
        <taxon>Bacteroidota</taxon>
        <taxon>Cytophagia</taxon>
        <taxon>Cytophagales</taxon>
        <taxon>Spirosomataceae</taxon>
        <taxon>Dyadobacter</taxon>
    </lineage>
</organism>
<evidence type="ECO:0000313" key="3">
    <source>
        <dbReference type="Proteomes" id="UP000600214"/>
    </source>
</evidence>
<feature type="domain" description="Glycosyltransferase 2-like" evidence="1">
    <location>
        <begin position="9"/>
        <end position="132"/>
    </location>
</feature>
<dbReference type="PANTHER" id="PTHR43685:SF2">
    <property type="entry name" value="GLYCOSYLTRANSFERASE 2-LIKE DOMAIN-CONTAINING PROTEIN"/>
    <property type="match status" value="1"/>
</dbReference>
<dbReference type="EMBL" id="BMIA01000002">
    <property type="protein sequence ID" value="GGH40390.1"/>
    <property type="molecule type" value="Genomic_DNA"/>
</dbReference>
<dbReference type="InterPro" id="IPR029044">
    <property type="entry name" value="Nucleotide-diphossugar_trans"/>
</dbReference>
<dbReference type="Pfam" id="PF00535">
    <property type="entry name" value="Glycos_transf_2"/>
    <property type="match status" value="1"/>
</dbReference>
<comment type="caution">
    <text evidence="2">The sequence shown here is derived from an EMBL/GenBank/DDBJ whole genome shotgun (WGS) entry which is preliminary data.</text>
</comment>
<dbReference type="PANTHER" id="PTHR43685">
    <property type="entry name" value="GLYCOSYLTRANSFERASE"/>
    <property type="match status" value="1"/>
</dbReference>